<dbReference type="Pfam" id="PF10739">
    <property type="entry name" value="DUF2550"/>
    <property type="match status" value="1"/>
</dbReference>
<sequence length="144" mass="15788">MWVVEAVGVGLFAAALVLGLLVLRRIRLLRRAGGIDVALRTRLEDSPRGWHLGVGHYRGDDFLWFRVLSLRSGPDQVVRRTGLEISSRRAPSAPEAYAMPVGSTVLRCEGADREIELAMTQDALTGFLSWLESAPPGHSVPWAS</sequence>
<evidence type="ECO:0000256" key="1">
    <source>
        <dbReference type="SAM" id="Phobius"/>
    </source>
</evidence>
<dbReference type="InterPro" id="IPR019675">
    <property type="entry name" value="DUF2550"/>
</dbReference>
<dbReference type="Proteomes" id="UP000204221">
    <property type="component" value="Chromosome"/>
</dbReference>
<evidence type="ECO:0008006" key="4">
    <source>
        <dbReference type="Google" id="ProtNLM"/>
    </source>
</evidence>
<keyword evidence="1" id="KW-0812">Transmembrane</keyword>
<keyword evidence="3" id="KW-1185">Reference proteome</keyword>
<dbReference type="KEGG" id="ahg:AHOG_06805"/>
<feature type="transmembrane region" description="Helical" evidence="1">
    <location>
        <begin position="6"/>
        <end position="23"/>
    </location>
</feature>
<gene>
    <name evidence="2" type="ORF">AHOG_06805</name>
</gene>
<dbReference type="EMBL" id="CP022521">
    <property type="protein sequence ID" value="ASO19009.1"/>
    <property type="molecule type" value="Genomic_DNA"/>
</dbReference>
<reference evidence="2 3" key="1">
    <citation type="submission" date="2017-07" db="EMBL/GenBank/DDBJ databases">
        <title>Complete genome sequence of Actinoalloteichus hoggarensis DSM 45943, type strain of Actinoalloteichus hoggarensis.</title>
        <authorList>
            <person name="Ruckert C."/>
            <person name="Nouioui I."/>
            <person name="Willmese J."/>
            <person name="van Wezel G."/>
            <person name="Klenk H.-P."/>
            <person name="Kalinowski J."/>
            <person name="Zotchev S.B."/>
        </authorList>
    </citation>
    <scope>NUCLEOTIDE SEQUENCE [LARGE SCALE GENOMIC DNA]</scope>
    <source>
        <strain evidence="2 3">DSM 45943</strain>
    </source>
</reference>
<dbReference type="AlphaFoldDB" id="A0A221VZR4"/>
<name>A0A221VZR4_9PSEU</name>
<keyword evidence="1" id="KW-0472">Membrane</keyword>
<organism evidence="2 3">
    <name type="scientific">Actinoalloteichus hoggarensis</name>
    <dbReference type="NCBI Taxonomy" id="1470176"/>
    <lineage>
        <taxon>Bacteria</taxon>
        <taxon>Bacillati</taxon>
        <taxon>Actinomycetota</taxon>
        <taxon>Actinomycetes</taxon>
        <taxon>Pseudonocardiales</taxon>
        <taxon>Pseudonocardiaceae</taxon>
        <taxon>Actinoalloteichus</taxon>
    </lineage>
</organism>
<accession>A0A221VZR4</accession>
<keyword evidence="1" id="KW-1133">Transmembrane helix</keyword>
<protein>
    <recommendedName>
        <fullName evidence="4">DUF2550 domain-containing protein</fullName>
    </recommendedName>
</protein>
<proteinExistence type="predicted"/>
<evidence type="ECO:0000313" key="2">
    <source>
        <dbReference type="EMBL" id="ASO19009.1"/>
    </source>
</evidence>
<evidence type="ECO:0000313" key="3">
    <source>
        <dbReference type="Proteomes" id="UP000204221"/>
    </source>
</evidence>